<feature type="non-terminal residue" evidence="1">
    <location>
        <position position="1"/>
    </location>
</feature>
<gene>
    <name evidence="1" type="ORF">R0G64_32815</name>
</gene>
<reference evidence="1 2" key="1">
    <citation type="submission" date="2023-10" db="EMBL/GenBank/DDBJ databases">
        <title>Pseudomonas otitidis isolated from a paediatric patient with cystic fibrosis in Chile.</title>
        <authorList>
            <person name="Amsteins-Romero L."/>
            <person name="Opazo-Capurro A."/>
            <person name="Matus-Kohler M."/>
            <person name="Gonzalez-Rocha G."/>
        </authorList>
    </citation>
    <scope>NUCLEOTIDE SEQUENCE [LARGE SCALE GENOMIC DNA]</scope>
    <source>
        <strain evidence="1 2">P-714</strain>
    </source>
</reference>
<organism evidence="1 2">
    <name type="scientific">Metapseudomonas otitidis</name>
    <dbReference type="NCBI Taxonomy" id="319939"/>
    <lineage>
        <taxon>Bacteria</taxon>
        <taxon>Pseudomonadati</taxon>
        <taxon>Pseudomonadota</taxon>
        <taxon>Gammaproteobacteria</taxon>
        <taxon>Pseudomonadales</taxon>
        <taxon>Pseudomonadaceae</taxon>
        <taxon>Metapseudomonas</taxon>
    </lineage>
</organism>
<dbReference type="EMBL" id="JAWJUL010000665">
    <property type="protein sequence ID" value="MDV3444073.1"/>
    <property type="molecule type" value="Genomic_DNA"/>
</dbReference>
<sequence>GLAEVGDQQQVGGQRVAVGELAQAFGTAGEEVALRQVKDVINNREDRLPEVGRYNAGQKILFWFLLASM</sequence>
<comment type="caution">
    <text evidence="1">The sequence shown here is derived from an EMBL/GenBank/DDBJ whole genome shotgun (WGS) entry which is preliminary data.</text>
</comment>
<keyword evidence="2" id="KW-1185">Reference proteome</keyword>
<accession>A0ABU3Y1N6</accession>
<evidence type="ECO:0000313" key="1">
    <source>
        <dbReference type="EMBL" id="MDV3444073.1"/>
    </source>
</evidence>
<name>A0ABU3Y1N6_9GAMM</name>
<evidence type="ECO:0000313" key="2">
    <source>
        <dbReference type="Proteomes" id="UP001273935"/>
    </source>
</evidence>
<feature type="non-terminal residue" evidence="1">
    <location>
        <position position="69"/>
    </location>
</feature>
<protein>
    <submittedName>
        <fullName evidence="1">Uncharacterized protein</fullName>
    </submittedName>
</protein>
<dbReference type="Proteomes" id="UP001273935">
    <property type="component" value="Unassembled WGS sequence"/>
</dbReference>
<proteinExistence type="predicted"/>